<keyword evidence="1" id="KW-0614">Plasmid</keyword>
<proteinExistence type="predicted"/>
<gene>
    <name evidence="1" type="ORF">Xcel_3462</name>
</gene>
<organism evidence="1 2">
    <name type="scientific">Xylanimonas cellulosilytica (strain DSM 15894 / JCM 12276 / CECT 5975 / KCTC 9989 / LMG 20990 / NBRC 107835 / XIL07)</name>
    <dbReference type="NCBI Taxonomy" id="446471"/>
    <lineage>
        <taxon>Bacteria</taxon>
        <taxon>Bacillati</taxon>
        <taxon>Actinomycetota</taxon>
        <taxon>Actinomycetes</taxon>
        <taxon>Micrococcales</taxon>
        <taxon>Promicromonosporaceae</taxon>
        <taxon>Xylanimonas</taxon>
    </lineage>
</organism>
<dbReference type="AlphaFoldDB" id="D1C0Z5"/>
<dbReference type="RefSeq" id="WP_012880201.1">
    <property type="nucleotide sequence ID" value="NC_013531.1"/>
</dbReference>
<geneLocation type="plasmid" evidence="1 2">
    <name>pXCEL01</name>
</geneLocation>
<dbReference type="Proteomes" id="UP000002255">
    <property type="component" value="Plasmid pXCEL01"/>
</dbReference>
<dbReference type="EMBL" id="CP001822">
    <property type="protein sequence ID" value="ACZ32461.1"/>
    <property type="molecule type" value="Genomic_DNA"/>
</dbReference>
<evidence type="ECO:0000313" key="2">
    <source>
        <dbReference type="Proteomes" id="UP000002255"/>
    </source>
</evidence>
<accession>D1C0Z5</accession>
<name>D1C0Z5_XYLCX</name>
<evidence type="ECO:0000313" key="1">
    <source>
        <dbReference type="EMBL" id="ACZ32461.1"/>
    </source>
</evidence>
<sequence>MTVTTARPLEPGIVAELDDILRTHRAQLFGHLARHAAHHNLSAADVADLLAENVDTVHDWLRWASEGPACTCTHGADGTIAVQHFDCPVHGDTLYRNQVRNRLAAA</sequence>
<protein>
    <submittedName>
        <fullName evidence="1">Uncharacterized protein</fullName>
    </submittedName>
</protein>
<dbReference type="HOGENOM" id="CLU_2222231_0_0_11"/>
<keyword evidence="2" id="KW-1185">Reference proteome</keyword>
<dbReference type="KEGG" id="xce:Xcel_3462"/>
<reference evidence="1 2" key="1">
    <citation type="journal article" date="2010" name="Stand. Genomic Sci.">
        <title>Complete genome sequence of Xylanimonas cellulosilytica type strain (XIL07).</title>
        <authorList>
            <person name="Foster B."/>
            <person name="Pukall R."/>
            <person name="Abt B."/>
            <person name="Nolan M."/>
            <person name="Glavina Del Rio T."/>
            <person name="Chen F."/>
            <person name="Lucas S."/>
            <person name="Tice H."/>
            <person name="Pitluck S."/>
            <person name="Cheng J.-F."/>
            <person name="Chertkov O."/>
            <person name="Brettin T."/>
            <person name="Han C."/>
            <person name="Detter J.C."/>
            <person name="Bruce D."/>
            <person name="Goodwin L."/>
            <person name="Ivanova N."/>
            <person name="Mavromatis K."/>
            <person name="Pati A."/>
            <person name="Mikhailova N."/>
            <person name="Chen A."/>
            <person name="Palaniappan K."/>
            <person name="Land M."/>
            <person name="Hauser L."/>
            <person name="Chang Y.-J."/>
            <person name="Jeffries C.D."/>
            <person name="Chain P."/>
            <person name="Rohde M."/>
            <person name="Goeker M."/>
            <person name="Bristow J."/>
            <person name="Eisen J.A."/>
            <person name="Markowitz V."/>
            <person name="Hugenholtz P."/>
            <person name="Kyrpides N.C."/>
            <person name="Klenk H.-P."/>
            <person name="Lapidus A."/>
        </authorList>
    </citation>
    <scope>NUCLEOTIDE SEQUENCE [LARGE SCALE GENOMIC DNA]</scope>
    <source>
        <strain evidence="2">DSM 15894 / CECT 5975 / LMG 20990 / XIL07</strain>
        <plasmid evidence="2">Plasmid pXCEL01</plasmid>
    </source>
</reference>